<dbReference type="Pfam" id="PF14207">
    <property type="entry name" value="DpnD-PcfM"/>
    <property type="match status" value="1"/>
</dbReference>
<keyword evidence="3" id="KW-1185">Reference proteome</keyword>
<evidence type="ECO:0000313" key="2">
    <source>
        <dbReference type="EMBL" id="ASB41782.1"/>
    </source>
</evidence>
<name>A0ABN5A521_9FIRM</name>
<sequence>MYPARPRHHQAQREEERAVKTYEVTITETLQKTVEIEAGCHAEAEGLVRTAWKNGVHVLDADAFTGVDIKSVLKPRSRGHER</sequence>
<organism evidence="2 3">
    <name type="scientific">Acutalibacter muris</name>
    <dbReference type="NCBI Taxonomy" id="1796620"/>
    <lineage>
        <taxon>Bacteria</taxon>
        <taxon>Bacillati</taxon>
        <taxon>Bacillota</taxon>
        <taxon>Clostridia</taxon>
        <taxon>Eubacteriales</taxon>
        <taxon>Acutalibacteraceae</taxon>
        <taxon>Acutalibacter</taxon>
    </lineage>
</organism>
<feature type="domain" description="DpnD/PcfM-like C-terminal" evidence="1">
    <location>
        <begin position="22"/>
        <end position="65"/>
    </location>
</feature>
<dbReference type="EMBL" id="CP021422">
    <property type="protein sequence ID" value="ASB41782.1"/>
    <property type="molecule type" value="Genomic_DNA"/>
</dbReference>
<gene>
    <name evidence="2" type="ORF">ADH66_14650</name>
</gene>
<dbReference type="InterPro" id="IPR025575">
    <property type="entry name" value="DpnD/PcfM_C"/>
</dbReference>
<accession>A0ABN5A521</accession>
<proteinExistence type="predicted"/>
<reference evidence="3" key="1">
    <citation type="submission" date="2017-05" db="EMBL/GenBank/DDBJ databases">
        <title>Improved OligoMM genomes.</title>
        <authorList>
            <person name="Garzetti D."/>
        </authorList>
    </citation>
    <scope>NUCLEOTIDE SEQUENCE [LARGE SCALE GENOMIC DNA]</scope>
    <source>
        <strain evidence="3">KB18</strain>
    </source>
</reference>
<evidence type="ECO:0000259" key="1">
    <source>
        <dbReference type="Pfam" id="PF14207"/>
    </source>
</evidence>
<protein>
    <recommendedName>
        <fullName evidence="1">DpnD/PcfM-like C-terminal domain-containing protein</fullName>
    </recommendedName>
</protein>
<evidence type="ECO:0000313" key="3">
    <source>
        <dbReference type="Proteomes" id="UP000196710"/>
    </source>
</evidence>
<dbReference type="Proteomes" id="UP000196710">
    <property type="component" value="Chromosome"/>
</dbReference>